<evidence type="ECO:0000256" key="10">
    <source>
        <dbReference type="ARBA" id="ARBA00023004"/>
    </source>
</evidence>
<dbReference type="SUPFAM" id="SSF48264">
    <property type="entry name" value="Cytochrome P450"/>
    <property type="match status" value="1"/>
</dbReference>
<keyword evidence="5" id="KW-0349">Heme</keyword>
<keyword evidence="8" id="KW-1133">Transmembrane helix</keyword>
<dbReference type="EMBL" id="JACAZI010000002">
    <property type="protein sequence ID" value="KAF7368286.1"/>
    <property type="molecule type" value="Genomic_DNA"/>
</dbReference>
<name>A0A8H6Z1R2_9AGAR</name>
<dbReference type="PRINTS" id="PR00385">
    <property type="entry name" value="P450"/>
</dbReference>
<evidence type="ECO:0000256" key="4">
    <source>
        <dbReference type="ARBA" id="ARBA00010617"/>
    </source>
</evidence>
<comment type="cofactor">
    <cofactor evidence="1">
        <name>heme</name>
        <dbReference type="ChEBI" id="CHEBI:30413"/>
    </cofactor>
</comment>
<keyword evidence="10" id="KW-0408">Iron</keyword>
<evidence type="ECO:0000256" key="7">
    <source>
        <dbReference type="ARBA" id="ARBA00022723"/>
    </source>
</evidence>
<dbReference type="PRINTS" id="PR00463">
    <property type="entry name" value="EP450I"/>
</dbReference>
<accession>A0A8H6Z1R2</accession>
<dbReference type="AlphaFoldDB" id="A0A8H6Z1R2"/>
<evidence type="ECO:0000256" key="2">
    <source>
        <dbReference type="ARBA" id="ARBA00004370"/>
    </source>
</evidence>
<evidence type="ECO:0000256" key="1">
    <source>
        <dbReference type="ARBA" id="ARBA00001971"/>
    </source>
</evidence>
<gene>
    <name evidence="13" type="ORF">MVEN_00149600</name>
</gene>
<proteinExistence type="inferred from homology"/>
<keyword evidence="7" id="KW-0479">Metal-binding</keyword>
<comment type="similarity">
    <text evidence="4">Belongs to the cytochrome P450 family.</text>
</comment>
<evidence type="ECO:0000256" key="11">
    <source>
        <dbReference type="ARBA" id="ARBA00023033"/>
    </source>
</evidence>
<dbReference type="GO" id="GO:0005506">
    <property type="term" value="F:iron ion binding"/>
    <property type="evidence" value="ECO:0007669"/>
    <property type="project" value="InterPro"/>
</dbReference>
<comment type="subcellular location">
    <subcellularLocation>
        <location evidence="2">Membrane</location>
    </subcellularLocation>
</comment>
<evidence type="ECO:0000256" key="9">
    <source>
        <dbReference type="ARBA" id="ARBA00023002"/>
    </source>
</evidence>
<keyword evidence="11" id="KW-0503">Monooxygenase</keyword>
<comment type="caution">
    <text evidence="13">The sequence shown here is derived from an EMBL/GenBank/DDBJ whole genome shotgun (WGS) entry which is preliminary data.</text>
</comment>
<dbReference type="Proteomes" id="UP000620124">
    <property type="component" value="Unassembled WGS sequence"/>
</dbReference>
<keyword evidence="9" id="KW-0560">Oxidoreductase</keyword>
<evidence type="ECO:0000256" key="6">
    <source>
        <dbReference type="ARBA" id="ARBA00022692"/>
    </source>
</evidence>
<organism evidence="13 14">
    <name type="scientific">Mycena venus</name>
    <dbReference type="NCBI Taxonomy" id="2733690"/>
    <lineage>
        <taxon>Eukaryota</taxon>
        <taxon>Fungi</taxon>
        <taxon>Dikarya</taxon>
        <taxon>Basidiomycota</taxon>
        <taxon>Agaricomycotina</taxon>
        <taxon>Agaricomycetes</taxon>
        <taxon>Agaricomycetidae</taxon>
        <taxon>Agaricales</taxon>
        <taxon>Marasmiineae</taxon>
        <taxon>Mycenaceae</taxon>
        <taxon>Mycena</taxon>
    </lineage>
</organism>
<dbReference type="InterPro" id="IPR001128">
    <property type="entry name" value="Cyt_P450"/>
</dbReference>
<dbReference type="PANTHER" id="PTHR24305:SF166">
    <property type="entry name" value="CYTOCHROME P450 12A4, MITOCHONDRIAL-RELATED"/>
    <property type="match status" value="1"/>
</dbReference>
<dbReference type="InterPro" id="IPR036396">
    <property type="entry name" value="Cyt_P450_sf"/>
</dbReference>
<sequence>MSYTTIFMALLAALALPVFLIIRGRSALRHIAGPPSPSWIFGNMIQLMLPPQLGDYEFTWRKLYGPVYRLRGCFGEDRLMVTDPIALQYILNSEDFGHGPLLELLIDWIHGEKSVVARKGKEHRQLRAALNIGFTGAAVRQYQPIFEKVAHTISEKLDHSNVVSIDMCPLLSTAALDAITQGTRSNFLITHYSSNIGLVVLGYPAEDLGADFVKSNLQVVRAASTQSKINILAETIVPLFPRWLVHKAIYLPIQTFKLLRTNTYIVHREGQRVVREKMEIGRQGLEPSDDIFSLLLYSDQSNDARKFLTEEDIMGQTAILMIAGQETTANTLAFGLVELSRNPELQEALRTEIHATLSTSGSSVMYNSMPLLNAFIKETLRMFPPLPFPDRMAVRDAVIPLSENIVLKTGEHVKQIPCPQGGDRVRRDCVLPAAGIALGS</sequence>
<reference evidence="13" key="1">
    <citation type="submission" date="2020-05" db="EMBL/GenBank/DDBJ databases">
        <title>Mycena genomes resolve the evolution of fungal bioluminescence.</title>
        <authorList>
            <person name="Tsai I.J."/>
        </authorList>
    </citation>
    <scope>NUCLEOTIDE SEQUENCE</scope>
    <source>
        <strain evidence="13">CCC161011</strain>
    </source>
</reference>
<dbReference type="InterPro" id="IPR002401">
    <property type="entry name" value="Cyt_P450_E_grp-I"/>
</dbReference>
<dbReference type="PANTHER" id="PTHR24305">
    <property type="entry name" value="CYTOCHROME P450"/>
    <property type="match status" value="1"/>
</dbReference>
<evidence type="ECO:0000313" key="14">
    <source>
        <dbReference type="Proteomes" id="UP000620124"/>
    </source>
</evidence>
<dbReference type="Gene3D" id="1.10.630.10">
    <property type="entry name" value="Cytochrome P450"/>
    <property type="match status" value="1"/>
</dbReference>
<dbReference type="GO" id="GO:0016020">
    <property type="term" value="C:membrane"/>
    <property type="evidence" value="ECO:0007669"/>
    <property type="project" value="UniProtKB-SubCell"/>
</dbReference>
<comment type="pathway">
    <text evidence="3">Secondary metabolite biosynthesis; terpenoid biosynthesis.</text>
</comment>
<dbReference type="GO" id="GO:0004497">
    <property type="term" value="F:monooxygenase activity"/>
    <property type="evidence" value="ECO:0007669"/>
    <property type="project" value="UniProtKB-KW"/>
</dbReference>
<keyword evidence="12" id="KW-0472">Membrane</keyword>
<evidence type="ECO:0000256" key="3">
    <source>
        <dbReference type="ARBA" id="ARBA00004721"/>
    </source>
</evidence>
<dbReference type="Pfam" id="PF00067">
    <property type="entry name" value="p450"/>
    <property type="match status" value="1"/>
</dbReference>
<evidence type="ECO:0000256" key="5">
    <source>
        <dbReference type="ARBA" id="ARBA00022617"/>
    </source>
</evidence>
<protein>
    <submittedName>
        <fullName evidence="13">Cytochrome P450</fullName>
    </submittedName>
</protein>
<dbReference type="GO" id="GO:0020037">
    <property type="term" value="F:heme binding"/>
    <property type="evidence" value="ECO:0007669"/>
    <property type="project" value="InterPro"/>
</dbReference>
<dbReference type="OrthoDB" id="1470350at2759"/>
<dbReference type="InterPro" id="IPR050121">
    <property type="entry name" value="Cytochrome_P450_monoxygenase"/>
</dbReference>
<evidence type="ECO:0000256" key="8">
    <source>
        <dbReference type="ARBA" id="ARBA00022989"/>
    </source>
</evidence>
<dbReference type="GO" id="GO:0016705">
    <property type="term" value="F:oxidoreductase activity, acting on paired donors, with incorporation or reduction of molecular oxygen"/>
    <property type="evidence" value="ECO:0007669"/>
    <property type="project" value="InterPro"/>
</dbReference>
<evidence type="ECO:0000256" key="12">
    <source>
        <dbReference type="ARBA" id="ARBA00023136"/>
    </source>
</evidence>
<evidence type="ECO:0000313" key="13">
    <source>
        <dbReference type="EMBL" id="KAF7368286.1"/>
    </source>
</evidence>
<keyword evidence="6" id="KW-0812">Transmembrane</keyword>
<keyword evidence="14" id="KW-1185">Reference proteome</keyword>